<protein>
    <submittedName>
        <fullName evidence="1">Uncharacterized protein</fullName>
    </submittedName>
</protein>
<evidence type="ECO:0000313" key="1">
    <source>
        <dbReference type="EMBL" id="KAH7986655.1"/>
    </source>
</evidence>
<organism evidence="1 2">
    <name type="scientific">Rhipicephalus microplus</name>
    <name type="common">Cattle tick</name>
    <name type="synonym">Boophilus microplus</name>
    <dbReference type="NCBI Taxonomy" id="6941"/>
    <lineage>
        <taxon>Eukaryota</taxon>
        <taxon>Metazoa</taxon>
        <taxon>Ecdysozoa</taxon>
        <taxon>Arthropoda</taxon>
        <taxon>Chelicerata</taxon>
        <taxon>Arachnida</taxon>
        <taxon>Acari</taxon>
        <taxon>Parasitiformes</taxon>
        <taxon>Ixodida</taxon>
        <taxon>Ixodoidea</taxon>
        <taxon>Ixodidae</taxon>
        <taxon>Rhipicephalinae</taxon>
        <taxon>Rhipicephalus</taxon>
        <taxon>Boophilus</taxon>
    </lineage>
</organism>
<proteinExistence type="predicted"/>
<sequence length="173" mass="18744">MMQGLAVHKVPSHQLGHSTQGSCRYEDHWPLAARLLLVKELASALTRDVGHKPPACRPKAKMCVDPVTDSTMEQTSGTVVATGHYCPRVLRTRKRDGSCDNNMRTVRSGRSLHTEGRSYGRGVAARPASRSTLCDVEACTAASAAVEGVVPWLPVEIGSPFSVILRSVRKRPS</sequence>
<keyword evidence="2" id="KW-1185">Reference proteome</keyword>
<comment type="caution">
    <text evidence="1">The sequence shown here is derived from an EMBL/GenBank/DDBJ whole genome shotgun (WGS) entry which is preliminary data.</text>
</comment>
<accession>A0A9J6D2I7</accession>
<dbReference type="AlphaFoldDB" id="A0A9J6D2I7"/>
<gene>
    <name evidence="1" type="ORF">HPB51_026633</name>
</gene>
<dbReference type="Proteomes" id="UP000821866">
    <property type="component" value="Unassembled WGS sequence"/>
</dbReference>
<name>A0A9J6D2I7_RHIMP</name>
<evidence type="ECO:0000313" key="2">
    <source>
        <dbReference type="Proteomes" id="UP000821866"/>
    </source>
</evidence>
<reference evidence="1" key="2">
    <citation type="submission" date="2021-09" db="EMBL/GenBank/DDBJ databases">
        <authorList>
            <person name="Jia N."/>
            <person name="Wang J."/>
            <person name="Shi W."/>
            <person name="Du L."/>
            <person name="Sun Y."/>
            <person name="Zhan W."/>
            <person name="Jiang J."/>
            <person name="Wang Q."/>
            <person name="Zhang B."/>
            <person name="Ji P."/>
            <person name="Sakyi L.B."/>
            <person name="Cui X."/>
            <person name="Yuan T."/>
            <person name="Jiang B."/>
            <person name="Yang W."/>
            <person name="Lam T.T.-Y."/>
            <person name="Chang Q."/>
            <person name="Ding S."/>
            <person name="Wang X."/>
            <person name="Zhu J."/>
            <person name="Ruan X."/>
            <person name="Zhao L."/>
            <person name="Wei J."/>
            <person name="Que T."/>
            <person name="Du C."/>
            <person name="Cheng J."/>
            <person name="Dai P."/>
            <person name="Han X."/>
            <person name="Huang E."/>
            <person name="Gao Y."/>
            <person name="Liu J."/>
            <person name="Shao H."/>
            <person name="Ye R."/>
            <person name="Li L."/>
            <person name="Wei W."/>
            <person name="Wang X."/>
            <person name="Wang C."/>
            <person name="Huo Q."/>
            <person name="Li W."/>
            <person name="Guo W."/>
            <person name="Chen H."/>
            <person name="Chen S."/>
            <person name="Zhou L."/>
            <person name="Zhou L."/>
            <person name="Ni X."/>
            <person name="Tian J."/>
            <person name="Zhou Y."/>
            <person name="Sheng Y."/>
            <person name="Liu T."/>
            <person name="Pan Y."/>
            <person name="Xia L."/>
            <person name="Li J."/>
            <person name="Zhao F."/>
            <person name="Cao W."/>
        </authorList>
    </citation>
    <scope>NUCLEOTIDE SEQUENCE</scope>
    <source>
        <strain evidence="1">Rmic-2018</strain>
        <tissue evidence="1">Larvae</tissue>
    </source>
</reference>
<dbReference type="EMBL" id="JABSTU010001050">
    <property type="protein sequence ID" value="KAH7986655.1"/>
    <property type="molecule type" value="Genomic_DNA"/>
</dbReference>
<reference evidence="1" key="1">
    <citation type="journal article" date="2020" name="Cell">
        <title>Large-Scale Comparative Analyses of Tick Genomes Elucidate Their Genetic Diversity and Vector Capacities.</title>
        <authorList>
            <consortium name="Tick Genome and Microbiome Consortium (TIGMIC)"/>
            <person name="Jia N."/>
            <person name="Wang J."/>
            <person name="Shi W."/>
            <person name="Du L."/>
            <person name="Sun Y."/>
            <person name="Zhan W."/>
            <person name="Jiang J.F."/>
            <person name="Wang Q."/>
            <person name="Zhang B."/>
            <person name="Ji P."/>
            <person name="Bell-Sakyi L."/>
            <person name="Cui X.M."/>
            <person name="Yuan T.T."/>
            <person name="Jiang B.G."/>
            <person name="Yang W.F."/>
            <person name="Lam T.T."/>
            <person name="Chang Q.C."/>
            <person name="Ding S.J."/>
            <person name="Wang X.J."/>
            <person name="Zhu J.G."/>
            <person name="Ruan X.D."/>
            <person name="Zhao L."/>
            <person name="Wei J.T."/>
            <person name="Ye R.Z."/>
            <person name="Que T.C."/>
            <person name="Du C.H."/>
            <person name="Zhou Y.H."/>
            <person name="Cheng J.X."/>
            <person name="Dai P.F."/>
            <person name="Guo W.B."/>
            <person name="Han X.H."/>
            <person name="Huang E.J."/>
            <person name="Li L.F."/>
            <person name="Wei W."/>
            <person name="Gao Y.C."/>
            <person name="Liu J.Z."/>
            <person name="Shao H.Z."/>
            <person name="Wang X."/>
            <person name="Wang C.C."/>
            <person name="Yang T.C."/>
            <person name="Huo Q.B."/>
            <person name="Li W."/>
            <person name="Chen H.Y."/>
            <person name="Chen S.E."/>
            <person name="Zhou L.G."/>
            <person name="Ni X.B."/>
            <person name="Tian J.H."/>
            <person name="Sheng Y."/>
            <person name="Liu T."/>
            <person name="Pan Y.S."/>
            <person name="Xia L.Y."/>
            <person name="Li J."/>
            <person name="Zhao F."/>
            <person name="Cao W.C."/>
        </authorList>
    </citation>
    <scope>NUCLEOTIDE SEQUENCE</scope>
    <source>
        <strain evidence="1">Rmic-2018</strain>
    </source>
</reference>